<keyword evidence="1" id="KW-1133">Transmembrane helix</keyword>
<keyword evidence="1" id="KW-0812">Transmembrane</keyword>
<gene>
    <name evidence="2" type="ORF">F3F73_03030</name>
</gene>
<organism evidence="2 3">
    <name type="scientific">Bacteroides salyersiae</name>
    <dbReference type="NCBI Taxonomy" id="291644"/>
    <lineage>
        <taxon>Bacteria</taxon>
        <taxon>Pseudomonadati</taxon>
        <taxon>Bacteroidota</taxon>
        <taxon>Bacteroidia</taxon>
        <taxon>Bacteroidales</taxon>
        <taxon>Bacteroidaceae</taxon>
        <taxon>Bacteroides</taxon>
    </lineage>
</organism>
<evidence type="ECO:0000256" key="1">
    <source>
        <dbReference type="SAM" id="Phobius"/>
    </source>
</evidence>
<feature type="transmembrane region" description="Helical" evidence="1">
    <location>
        <begin position="7"/>
        <end position="26"/>
    </location>
</feature>
<evidence type="ECO:0000313" key="3">
    <source>
        <dbReference type="Proteomes" id="UP000422221"/>
    </source>
</evidence>
<reference evidence="2 3" key="1">
    <citation type="journal article" date="2019" name="Nat. Med.">
        <title>A library of human gut bacterial isolates paired with longitudinal multiomics data enables mechanistic microbiome research.</title>
        <authorList>
            <person name="Poyet M."/>
            <person name="Groussin M."/>
            <person name="Gibbons S.M."/>
            <person name="Avila-Pacheco J."/>
            <person name="Jiang X."/>
            <person name="Kearney S.M."/>
            <person name="Perrotta A.R."/>
            <person name="Berdy B."/>
            <person name="Zhao S."/>
            <person name="Lieberman T.D."/>
            <person name="Swanson P.K."/>
            <person name="Smith M."/>
            <person name="Roesemann S."/>
            <person name="Alexander J.E."/>
            <person name="Rich S.A."/>
            <person name="Livny J."/>
            <person name="Vlamakis H."/>
            <person name="Clish C."/>
            <person name="Bullock K."/>
            <person name="Deik A."/>
            <person name="Scott J."/>
            <person name="Pierce K.A."/>
            <person name="Xavier R.J."/>
            <person name="Alm E.J."/>
        </authorList>
    </citation>
    <scope>NUCLEOTIDE SEQUENCE [LARGE SCALE GENOMIC DNA]</scope>
    <source>
        <strain evidence="2 3">BIOML-A10</strain>
    </source>
</reference>
<proteinExistence type="predicted"/>
<comment type="caution">
    <text evidence="2">The sequence shown here is derived from an EMBL/GenBank/DDBJ whole genome shotgun (WGS) entry which is preliminary data.</text>
</comment>
<protein>
    <submittedName>
        <fullName evidence="2">Uncharacterized protein</fullName>
    </submittedName>
</protein>
<dbReference type="AlphaFoldDB" id="A0A7J4XN19"/>
<evidence type="ECO:0000313" key="2">
    <source>
        <dbReference type="EMBL" id="KAA3769411.1"/>
    </source>
</evidence>
<dbReference type="Proteomes" id="UP000422221">
    <property type="component" value="Unassembled WGS sequence"/>
</dbReference>
<feature type="transmembrane region" description="Helical" evidence="1">
    <location>
        <begin position="32"/>
        <end position="54"/>
    </location>
</feature>
<keyword evidence="1" id="KW-0472">Membrane</keyword>
<dbReference type="EMBL" id="VWMK01000002">
    <property type="protein sequence ID" value="KAA3769411.1"/>
    <property type="molecule type" value="Genomic_DNA"/>
</dbReference>
<name>A0A7J4XN19_9BACE</name>
<sequence>MERKNHFLVFFYLNILLYSGFIDKISLFFKFILLWVLFLCINFVLDLKCILYLCSKYIL</sequence>
<accession>A0A7J4XN19</accession>